<protein>
    <submittedName>
        <fullName evidence="8">Ligand-binding protein SH3</fullName>
    </submittedName>
</protein>
<evidence type="ECO:0000256" key="1">
    <source>
        <dbReference type="ARBA" id="ARBA00004651"/>
    </source>
</evidence>
<dbReference type="Gene3D" id="1.10.3730.20">
    <property type="match status" value="1"/>
</dbReference>
<keyword evidence="3 6" id="KW-0812">Transmembrane</keyword>
<evidence type="ECO:0000256" key="4">
    <source>
        <dbReference type="ARBA" id="ARBA00022989"/>
    </source>
</evidence>
<evidence type="ECO:0000256" key="3">
    <source>
        <dbReference type="ARBA" id="ARBA00022692"/>
    </source>
</evidence>
<feature type="transmembrane region" description="Helical" evidence="7">
    <location>
        <begin position="57"/>
        <end position="77"/>
    </location>
</feature>
<comment type="similarity">
    <text evidence="6">Belongs to the drug/metabolite transporter (DMT) superfamily. Small multidrug resistance (SMR) (TC 2.A.7.1) family.</text>
</comment>
<dbReference type="InterPro" id="IPR037185">
    <property type="entry name" value="EmrE-like"/>
</dbReference>
<dbReference type="Proteomes" id="UP000028091">
    <property type="component" value="Unassembled WGS sequence"/>
</dbReference>
<evidence type="ECO:0000256" key="6">
    <source>
        <dbReference type="RuleBase" id="RU003942"/>
    </source>
</evidence>
<proteinExistence type="inferred from homology"/>
<keyword evidence="5 7" id="KW-0472">Membrane</keyword>
<evidence type="ECO:0000313" key="8">
    <source>
        <dbReference type="EMBL" id="KEP25838.1"/>
    </source>
</evidence>
<feature type="transmembrane region" description="Helical" evidence="7">
    <location>
        <begin position="28"/>
        <end position="45"/>
    </location>
</feature>
<evidence type="ECO:0000256" key="5">
    <source>
        <dbReference type="ARBA" id="ARBA00023136"/>
    </source>
</evidence>
<sequence>MRKSWMYVALTCLFELLWVFGLNKADAVWEWAIIICLIPIDFYFLMKACEKLPTGTVYAVFAGVGTIGTSMMDYALFGGSFSFKKLLFMGILVLGIIGLKVSDGDAHEQKGEAV</sequence>
<name>A0A081L9B2_9BACI</name>
<dbReference type="GO" id="GO:0005886">
    <property type="term" value="C:plasma membrane"/>
    <property type="evidence" value="ECO:0007669"/>
    <property type="project" value="UniProtKB-SubCell"/>
</dbReference>
<dbReference type="EMBL" id="JOTP01000016">
    <property type="protein sequence ID" value="KEP25838.1"/>
    <property type="molecule type" value="Genomic_DNA"/>
</dbReference>
<dbReference type="PANTHER" id="PTHR30561:SF7">
    <property type="entry name" value="GUANIDINIUM EFFLUX SYSTEM SUBUNIT GDNC-RELATED"/>
    <property type="match status" value="1"/>
</dbReference>
<accession>A0A081L9B2</accession>
<evidence type="ECO:0000256" key="2">
    <source>
        <dbReference type="ARBA" id="ARBA00022475"/>
    </source>
</evidence>
<reference evidence="8 9" key="1">
    <citation type="submission" date="2012-09" db="EMBL/GenBank/DDBJ databases">
        <title>Genome Sequence of Bacillus sp. DW5-4.</title>
        <authorList>
            <person name="Lai Q."/>
            <person name="Liu Y."/>
            <person name="Shao Z."/>
        </authorList>
    </citation>
    <scope>NUCLEOTIDE SEQUENCE [LARGE SCALE GENOMIC DNA]</scope>
    <source>
        <strain evidence="8 9">DW5-4</strain>
    </source>
</reference>
<dbReference type="Pfam" id="PF00893">
    <property type="entry name" value="Multi_Drug_Res"/>
    <property type="match status" value="1"/>
</dbReference>
<comment type="subcellular location">
    <subcellularLocation>
        <location evidence="1 6">Cell membrane</location>
        <topology evidence="1 6">Multi-pass membrane protein</topology>
    </subcellularLocation>
</comment>
<keyword evidence="2" id="KW-1003">Cell membrane</keyword>
<keyword evidence="9" id="KW-1185">Reference proteome</keyword>
<dbReference type="PANTHER" id="PTHR30561">
    <property type="entry name" value="SMR FAMILY PROTON-DEPENDENT DRUG EFFLUX TRANSPORTER SUGE"/>
    <property type="match status" value="1"/>
</dbReference>
<organism evidence="8 9">
    <name type="scientific">Bacillus zhangzhouensis</name>
    <dbReference type="NCBI Taxonomy" id="1178540"/>
    <lineage>
        <taxon>Bacteria</taxon>
        <taxon>Bacillati</taxon>
        <taxon>Bacillota</taxon>
        <taxon>Bacilli</taxon>
        <taxon>Bacillales</taxon>
        <taxon>Bacillaceae</taxon>
        <taxon>Bacillus</taxon>
    </lineage>
</organism>
<keyword evidence="4 7" id="KW-1133">Transmembrane helix</keyword>
<gene>
    <name evidence="8" type="ORF">BA70_05650</name>
</gene>
<dbReference type="OrthoDB" id="2168659at2"/>
<dbReference type="InterPro" id="IPR045324">
    <property type="entry name" value="Small_multidrug_res"/>
</dbReference>
<dbReference type="GO" id="GO:0022857">
    <property type="term" value="F:transmembrane transporter activity"/>
    <property type="evidence" value="ECO:0007669"/>
    <property type="project" value="InterPro"/>
</dbReference>
<dbReference type="SUPFAM" id="SSF103481">
    <property type="entry name" value="Multidrug resistance efflux transporter EmrE"/>
    <property type="match status" value="1"/>
</dbReference>
<dbReference type="eggNOG" id="COG2076">
    <property type="taxonomic scope" value="Bacteria"/>
</dbReference>
<evidence type="ECO:0000256" key="7">
    <source>
        <dbReference type="SAM" id="Phobius"/>
    </source>
</evidence>
<feature type="transmembrane region" description="Helical" evidence="7">
    <location>
        <begin position="5"/>
        <end position="22"/>
    </location>
</feature>
<dbReference type="AlphaFoldDB" id="A0A081L9B2"/>
<evidence type="ECO:0000313" key="9">
    <source>
        <dbReference type="Proteomes" id="UP000028091"/>
    </source>
</evidence>
<dbReference type="RefSeq" id="WP_034323123.1">
    <property type="nucleotide sequence ID" value="NZ_JOTP01000016.1"/>
</dbReference>
<dbReference type="InterPro" id="IPR000390">
    <property type="entry name" value="Small_drug/metabolite_transptr"/>
</dbReference>
<comment type="caution">
    <text evidence="8">The sequence shown here is derived from an EMBL/GenBank/DDBJ whole genome shotgun (WGS) entry which is preliminary data.</text>
</comment>